<evidence type="ECO:0000313" key="1">
    <source>
        <dbReference type="EMBL" id="KDP46002.1"/>
    </source>
</evidence>
<accession>A0A067LC68</accession>
<name>A0A067LC68_JATCU</name>
<reference evidence="1 2" key="1">
    <citation type="journal article" date="2014" name="PLoS ONE">
        <title>Global Analysis of Gene Expression Profiles in Physic Nut (Jatropha curcas L.) Seedlings Exposed to Salt Stress.</title>
        <authorList>
            <person name="Zhang L."/>
            <person name="Zhang C."/>
            <person name="Wu P."/>
            <person name="Chen Y."/>
            <person name="Li M."/>
            <person name="Jiang H."/>
            <person name="Wu G."/>
        </authorList>
    </citation>
    <scope>NUCLEOTIDE SEQUENCE [LARGE SCALE GENOMIC DNA]</scope>
    <source>
        <strain evidence="2">cv. GZQX0401</strain>
        <tissue evidence="1">Young leaves</tissue>
    </source>
</reference>
<keyword evidence="2" id="KW-1185">Reference proteome</keyword>
<protein>
    <submittedName>
        <fullName evidence="1">Uncharacterized protein</fullName>
    </submittedName>
</protein>
<dbReference type="EMBL" id="KK914223">
    <property type="protein sequence ID" value="KDP46002.1"/>
    <property type="molecule type" value="Genomic_DNA"/>
</dbReference>
<gene>
    <name evidence="1" type="ORF">JCGZ_14909</name>
</gene>
<dbReference type="Proteomes" id="UP000027138">
    <property type="component" value="Unassembled WGS sequence"/>
</dbReference>
<evidence type="ECO:0000313" key="2">
    <source>
        <dbReference type="Proteomes" id="UP000027138"/>
    </source>
</evidence>
<dbReference type="AlphaFoldDB" id="A0A067LC68"/>
<proteinExistence type="predicted"/>
<sequence length="67" mass="7579">MARVEPEKWVEVGRKARTVQGRVVLPRHEDVPKIEWGRMSRTNSVTVLGPHQRAYQAAFQLARVGAA</sequence>
<organism evidence="1 2">
    <name type="scientific">Jatropha curcas</name>
    <name type="common">Barbados nut</name>
    <dbReference type="NCBI Taxonomy" id="180498"/>
    <lineage>
        <taxon>Eukaryota</taxon>
        <taxon>Viridiplantae</taxon>
        <taxon>Streptophyta</taxon>
        <taxon>Embryophyta</taxon>
        <taxon>Tracheophyta</taxon>
        <taxon>Spermatophyta</taxon>
        <taxon>Magnoliopsida</taxon>
        <taxon>eudicotyledons</taxon>
        <taxon>Gunneridae</taxon>
        <taxon>Pentapetalae</taxon>
        <taxon>rosids</taxon>
        <taxon>fabids</taxon>
        <taxon>Malpighiales</taxon>
        <taxon>Euphorbiaceae</taxon>
        <taxon>Crotonoideae</taxon>
        <taxon>Jatropheae</taxon>
        <taxon>Jatropha</taxon>
    </lineage>
</organism>